<gene>
    <name evidence="1" type="ORF">J2W98_003663</name>
</gene>
<accession>A0ABU1QIA7</accession>
<dbReference type="EMBL" id="JAVDUG010000004">
    <property type="protein sequence ID" value="MDR6779383.1"/>
    <property type="molecule type" value="Genomic_DNA"/>
</dbReference>
<organism evidence="1 2">
    <name type="scientific">Paenibacillus peoriae</name>
    <dbReference type="NCBI Taxonomy" id="59893"/>
    <lineage>
        <taxon>Bacteria</taxon>
        <taxon>Bacillati</taxon>
        <taxon>Bacillota</taxon>
        <taxon>Bacilli</taxon>
        <taxon>Bacillales</taxon>
        <taxon>Paenibacillaceae</taxon>
        <taxon>Paenibacillus</taxon>
    </lineage>
</organism>
<comment type="caution">
    <text evidence="1">The sequence shown here is derived from an EMBL/GenBank/DDBJ whole genome shotgun (WGS) entry which is preliminary data.</text>
</comment>
<dbReference type="RefSeq" id="WP_310168677.1">
    <property type="nucleotide sequence ID" value="NZ_JAVDUG010000004.1"/>
</dbReference>
<evidence type="ECO:0000313" key="1">
    <source>
        <dbReference type="EMBL" id="MDR6779383.1"/>
    </source>
</evidence>
<name>A0ABU1QIA7_9BACL</name>
<evidence type="ECO:0000313" key="2">
    <source>
        <dbReference type="Proteomes" id="UP001266807"/>
    </source>
</evidence>
<protein>
    <submittedName>
        <fullName evidence="1">Uncharacterized protein</fullName>
    </submittedName>
</protein>
<keyword evidence="2" id="KW-1185">Reference proteome</keyword>
<reference evidence="1 2" key="1">
    <citation type="submission" date="2023-07" db="EMBL/GenBank/DDBJ databases">
        <title>Sorghum-associated microbial communities from plants grown in Nebraska, USA.</title>
        <authorList>
            <person name="Schachtman D."/>
        </authorList>
    </citation>
    <scope>NUCLEOTIDE SEQUENCE [LARGE SCALE GENOMIC DNA]</scope>
    <source>
        <strain evidence="1 2">BE143</strain>
    </source>
</reference>
<sequence>MRLKTRDWFALLASSLFLGYAIYSFQNPNTSSENVANIATTVMQKFTGIVATAANAIHIIIN</sequence>
<proteinExistence type="predicted"/>
<dbReference type="Proteomes" id="UP001266807">
    <property type="component" value="Unassembled WGS sequence"/>
</dbReference>